<accession>A0A1F7VAL7</accession>
<dbReference type="PANTHER" id="PTHR47723">
    <property type="entry name" value="OS05G0353850 PROTEIN"/>
    <property type="match status" value="1"/>
</dbReference>
<feature type="domain" description="RNase H type-1" evidence="1">
    <location>
        <begin position="3"/>
        <end position="134"/>
    </location>
</feature>
<dbReference type="InterPro" id="IPR036397">
    <property type="entry name" value="RNaseH_sf"/>
</dbReference>
<dbReference type="InterPro" id="IPR053151">
    <property type="entry name" value="RNase_H-like"/>
</dbReference>
<dbReference type="AlphaFoldDB" id="A0A1F7VAL7"/>
<dbReference type="Pfam" id="PF13456">
    <property type="entry name" value="RVT_3"/>
    <property type="match status" value="1"/>
</dbReference>
<proteinExistence type="predicted"/>
<evidence type="ECO:0000313" key="2">
    <source>
        <dbReference type="EMBL" id="OGL87077.1"/>
    </source>
</evidence>
<dbReference type="CDD" id="cd09279">
    <property type="entry name" value="RNase_HI_like"/>
    <property type="match status" value="1"/>
</dbReference>
<gene>
    <name evidence="2" type="ORF">A3I41_03995</name>
</gene>
<sequence length="137" mass="15001">MSKHAHLKIFTDGGSRGNPGPAASGAVLYSEDGEVVATASKYLGRDTNNQAEYIAIVIGLEKAKSLGAETLELCMDSELAVKQLKGEYKVKNPEIAKRFLEVKNLIAQFDYVKIKHVRRELNKAADALVNKVLDERA</sequence>
<dbReference type="Gene3D" id="3.30.420.10">
    <property type="entry name" value="Ribonuclease H-like superfamily/Ribonuclease H"/>
    <property type="match status" value="1"/>
</dbReference>
<protein>
    <recommendedName>
        <fullName evidence="1">RNase H type-1 domain-containing protein</fullName>
    </recommendedName>
</protein>
<dbReference type="PROSITE" id="PS50879">
    <property type="entry name" value="RNASE_H_1"/>
    <property type="match status" value="1"/>
</dbReference>
<dbReference type="GO" id="GO:0004523">
    <property type="term" value="F:RNA-DNA hybrid ribonuclease activity"/>
    <property type="evidence" value="ECO:0007669"/>
    <property type="project" value="InterPro"/>
</dbReference>
<dbReference type="GO" id="GO:0003676">
    <property type="term" value="F:nucleic acid binding"/>
    <property type="evidence" value="ECO:0007669"/>
    <property type="project" value="InterPro"/>
</dbReference>
<dbReference type="InterPro" id="IPR012337">
    <property type="entry name" value="RNaseH-like_sf"/>
</dbReference>
<evidence type="ECO:0000313" key="3">
    <source>
        <dbReference type="Proteomes" id="UP000176593"/>
    </source>
</evidence>
<dbReference type="EMBL" id="MGEQ01000003">
    <property type="protein sequence ID" value="OGL87077.1"/>
    <property type="molecule type" value="Genomic_DNA"/>
</dbReference>
<dbReference type="InterPro" id="IPR002156">
    <property type="entry name" value="RNaseH_domain"/>
</dbReference>
<reference evidence="2 3" key="1">
    <citation type="journal article" date="2016" name="Nat. Commun.">
        <title>Thousands of microbial genomes shed light on interconnected biogeochemical processes in an aquifer system.</title>
        <authorList>
            <person name="Anantharaman K."/>
            <person name="Brown C.T."/>
            <person name="Hug L.A."/>
            <person name="Sharon I."/>
            <person name="Castelle C.J."/>
            <person name="Probst A.J."/>
            <person name="Thomas B.C."/>
            <person name="Singh A."/>
            <person name="Wilkins M.J."/>
            <person name="Karaoz U."/>
            <person name="Brodie E.L."/>
            <person name="Williams K.H."/>
            <person name="Hubbard S.S."/>
            <person name="Banfield J.F."/>
        </authorList>
    </citation>
    <scope>NUCLEOTIDE SEQUENCE [LARGE SCALE GENOMIC DNA]</scope>
</reference>
<dbReference type="Proteomes" id="UP000176593">
    <property type="component" value="Unassembled WGS sequence"/>
</dbReference>
<name>A0A1F7VAL7_9BACT</name>
<dbReference type="SUPFAM" id="SSF53098">
    <property type="entry name" value="Ribonuclease H-like"/>
    <property type="match status" value="1"/>
</dbReference>
<organism evidence="2 3">
    <name type="scientific">Candidatus Uhrbacteria bacterium RIFCSPLOWO2_02_FULL_48_18</name>
    <dbReference type="NCBI Taxonomy" id="1802408"/>
    <lineage>
        <taxon>Bacteria</taxon>
        <taxon>Candidatus Uhriibacteriota</taxon>
    </lineage>
</organism>
<comment type="caution">
    <text evidence="2">The sequence shown here is derived from an EMBL/GenBank/DDBJ whole genome shotgun (WGS) entry which is preliminary data.</text>
</comment>
<evidence type="ECO:0000259" key="1">
    <source>
        <dbReference type="PROSITE" id="PS50879"/>
    </source>
</evidence>
<dbReference type="PANTHER" id="PTHR47723:SF19">
    <property type="entry name" value="POLYNUCLEOTIDYL TRANSFERASE, RIBONUCLEASE H-LIKE SUPERFAMILY PROTEIN"/>
    <property type="match status" value="1"/>
</dbReference>